<dbReference type="SUPFAM" id="SSF53335">
    <property type="entry name" value="S-adenosyl-L-methionine-dependent methyltransferases"/>
    <property type="match status" value="1"/>
</dbReference>
<dbReference type="KEGG" id="bmj:BMULJ_02391"/>
<dbReference type="PANTHER" id="PTHR44942">
    <property type="entry name" value="METHYLTRANSF_11 DOMAIN-CONTAINING PROTEIN"/>
    <property type="match status" value="1"/>
</dbReference>
<evidence type="ECO:0000256" key="1">
    <source>
        <dbReference type="ARBA" id="ARBA00008361"/>
    </source>
</evidence>
<dbReference type="CDD" id="cd02440">
    <property type="entry name" value="AdoMet_MTases"/>
    <property type="match status" value="1"/>
</dbReference>
<evidence type="ECO:0000259" key="4">
    <source>
        <dbReference type="Pfam" id="PF08241"/>
    </source>
</evidence>
<reference evidence="5 6" key="1">
    <citation type="submission" date="2007-04" db="EMBL/GenBank/DDBJ databases">
        <title>Complete genome sequence of Burkholderia multivorans ATCC 17616.</title>
        <authorList>
            <person name="Ohtsubo Y."/>
            <person name="Yamashita A."/>
            <person name="Kurokawa K."/>
            <person name="Takami H."/>
            <person name="Yuhara S."/>
            <person name="Nishiyama E."/>
            <person name="Endo R."/>
            <person name="Miyazaki R."/>
            <person name="Ono A."/>
            <person name="Yano K."/>
            <person name="Ito M."/>
            <person name="Sota M."/>
            <person name="Yuji N."/>
            <person name="Hattori M."/>
            <person name="Tsuda M."/>
        </authorList>
    </citation>
    <scope>NUCLEOTIDE SEQUENCE [LARGE SCALE GENOMIC DNA]</scope>
    <source>
        <strain evidence="6">ATCC 17616 / 249</strain>
    </source>
</reference>
<evidence type="ECO:0000313" key="5">
    <source>
        <dbReference type="EMBL" id="BAG44285.1"/>
    </source>
</evidence>
<dbReference type="HOGENOM" id="CLU_037990_10_0_4"/>
<protein>
    <submittedName>
        <fullName evidence="5">SAM-dependent methyltransferase</fullName>
    </submittedName>
</protein>
<dbReference type="EMBL" id="AP009385">
    <property type="protein sequence ID" value="BAG44285.1"/>
    <property type="molecule type" value="Genomic_DNA"/>
</dbReference>
<dbReference type="AlphaFoldDB" id="A0A0H3KGR2"/>
<dbReference type="InterPro" id="IPR013216">
    <property type="entry name" value="Methyltransf_11"/>
</dbReference>
<keyword evidence="2 5" id="KW-0489">Methyltransferase</keyword>
<comment type="similarity">
    <text evidence="1">Belongs to the methyltransferase superfamily.</text>
</comment>
<accession>A0A0H3KGR2</accession>
<dbReference type="GO" id="GO:0032259">
    <property type="term" value="P:methylation"/>
    <property type="evidence" value="ECO:0007669"/>
    <property type="project" value="UniProtKB-KW"/>
</dbReference>
<evidence type="ECO:0000256" key="2">
    <source>
        <dbReference type="ARBA" id="ARBA00022603"/>
    </source>
</evidence>
<gene>
    <name evidence="5" type="ordered locus">BMULJ_02391</name>
</gene>
<proteinExistence type="inferred from homology"/>
<dbReference type="InterPro" id="IPR029063">
    <property type="entry name" value="SAM-dependent_MTases_sf"/>
</dbReference>
<dbReference type="GO" id="GO:0008757">
    <property type="term" value="F:S-adenosylmethionine-dependent methyltransferase activity"/>
    <property type="evidence" value="ECO:0007669"/>
    <property type="project" value="InterPro"/>
</dbReference>
<evidence type="ECO:0000313" key="6">
    <source>
        <dbReference type="Proteomes" id="UP000008815"/>
    </source>
</evidence>
<feature type="domain" description="Methyltransferase type 11" evidence="4">
    <location>
        <begin position="46"/>
        <end position="141"/>
    </location>
</feature>
<sequence length="250" mass="27499">MKHHDQVADAFGSTAAAYLTSTVHATGADLQTLADTVRATPDAAVLDLGCGAGHASFAVAPHVREVVAYDLAAPMLATVDAAARERRLANVRTQQGPAERLPFDAATFDWVVSRMSAHHWHDVRAALAEVRRVLKPGGRVLMIDIAGNDHPLLDTYLQAAEVLRDASHVRDYRADEWLAMFRDAGFEAHVKRRWRLPIDFDTWVARIRTPADSVTGIRALWAHAPDEVRAYYAVQADGSFEHDALLIDAH</sequence>
<organism evidence="5 6">
    <name type="scientific">Burkholderia multivorans (strain ATCC 17616 / 249)</name>
    <dbReference type="NCBI Taxonomy" id="395019"/>
    <lineage>
        <taxon>Bacteria</taxon>
        <taxon>Pseudomonadati</taxon>
        <taxon>Pseudomonadota</taxon>
        <taxon>Betaproteobacteria</taxon>
        <taxon>Burkholderiales</taxon>
        <taxon>Burkholderiaceae</taxon>
        <taxon>Burkholderia</taxon>
        <taxon>Burkholderia cepacia complex</taxon>
    </lineage>
</organism>
<keyword evidence="3" id="KW-0808">Transferase</keyword>
<dbReference type="STRING" id="395019.BMULJ_02391"/>
<dbReference type="PANTHER" id="PTHR44942:SF4">
    <property type="entry name" value="METHYLTRANSFERASE TYPE 11 DOMAIN-CONTAINING PROTEIN"/>
    <property type="match status" value="1"/>
</dbReference>
<dbReference type="eggNOG" id="COG2226">
    <property type="taxonomic scope" value="Bacteria"/>
</dbReference>
<dbReference type="RefSeq" id="WP_012212909.1">
    <property type="nucleotide sequence ID" value="NC_010084.1"/>
</dbReference>
<dbReference type="InterPro" id="IPR051052">
    <property type="entry name" value="Diverse_substrate_MTase"/>
</dbReference>
<name>A0A0H3KGR2_BURM1</name>
<dbReference type="Pfam" id="PF08241">
    <property type="entry name" value="Methyltransf_11"/>
    <property type="match status" value="1"/>
</dbReference>
<keyword evidence="6" id="KW-1185">Reference proteome</keyword>
<evidence type="ECO:0000256" key="3">
    <source>
        <dbReference type="ARBA" id="ARBA00022679"/>
    </source>
</evidence>
<dbReference type="Proteomes" id="UP000008815">
    <property type="component" value="Chromosome 1"/>
</dbReference>
<dbReference type="Gene3D" id="3.40.50.150">
    <property type="entry name" value="Vaccinia Virus protein VP39"/>
    <property type="match status" value="1"/>
</dbReference>
<dbReference type="KEGG" id="bmu:Bmul_0867"/>